<comment type="caution">
    <text evidence="1">The sequence shown here is derived from an EMBL/GenBank/DDBJ whole genome shotgun (WGS) entry which is preliminary data.</text>
</comment>
<sequence length="88" mass="10007">MKYQINIEGGFTGIPKQFEGEVKLDKNKEREMLDAVAEKREDHSHLRDGFTYTVKFTGDDGVYESQFGESNLPSSIRSFITDIQKSNG</sequence>
<dbReference type="EMBL" id="RCNR01000025">
    <property type="protein sequence ID" value="MUH36777.1"/>
    <property type="molecule type" value="Genomic_DNA"/>
</dbReference>
<evidence type="ECO:0000313" key="2">
    <source>
        <dbReference type="Proteomes" id="UP000540519"/>
    </source>
</evidence>
<accession>A0A7X2ZUS8</accession>
<dbReference type="Proteomes" id="UP000540519">
    <property type="component" value="Unassembled WGS sequence"/>
</dbReference>
<proteinExistence type="predicted"/>
<name>A0A7X2ZUS8_9FLAO</name>
<organism evidence="1 2">
    <name type="scientific">Zobellia amurskyensis</name>
    <dbReference type="NCBI Taxonomy" id="248905"/>
    <lineage>
        <taxon>Bacteria</taxon>
        <taxon>Pseudomonadati</taxon>
        <taxon>Bacteroidota</taxon>
        <taxon>Flavobacteriia</taxon>
        <taxon>Flavobacteriales</taxon>
        <taxon>Flavobacteriaceae</taxon>
        <taxon>Zobellia</taxon>
    </lineage>
</organism>
<gene>
    <name evidence="1" type="ORF">D9O36_13060</name>
</gene>
<dbReference type="AlphaFoldDB" id="A0A7X2ZUS8"/>
<protein>
    <submittedName>
        <fullName evidence="1">Uncharacterized protein</fullName>
    </submittedName>
</protein>
<dbReference type="OrthoDB" id="1448726at2"/>
<keyword evidence="2" id="KW-1185">Reference proteome</keyword>
<reference evidence="1 2" key="1">
    <citation type="journal article" date="2019" name="Mar. Drugs">
        <title>Comparative Genomics and CAZyme Genome Repertoires of Marine Zobellia amurskyensis KMM 3526(T) and Zobellia laminariae KMM 3676(T).</title>
        <authorList>
            <person name="Chernysheva N."/>
            <person name="Bystritskaya E."/>
            <person name="Stenkova A."/>
            <person name="Golovkin I."/>
            <person name="Nedashkovskaya O."/>
            <person name="Isaeva M."/>
        </authorList>
    </citation>
    <scope>NUCLEOTIDE SEQUENCE [LARGE SCALE GENOMIC DNA]</scope>
    <source>
        <strain evidence="1 2">KMM 3526</strain>
    </source>
</reference>
<evidence type="ECO:0000313" key="1">
    <source>
        <dbReference type="EMBL" id="MUH36777.1"/>
    </source>
</evidence>
<dbReference type="RefSeq" id="WP_155600235.1">
    <property type="nucleotide sequence ID" value="NZ_RCNR01000025.1"/>
</dbReference>